<proteinExistence type="inferred from homology"/>
<dbReference type="GO" id="GO:0006094">
    <property type="term" value="P:gluconeogenesis"/>
    <property type="evidence" value="ECO:0007669"/>
    <property type="project" value="UniProtKB-KW"/>
</dbReference>
<evidence type="ECO:0000256" key="5">
    <source>
        <dbReference type="ARBA" id="ARBA00022485"/>
    </source>
</evidence>
<evidence type="ECO:0000256" key="6">
    <source>
        <dbReference type="ARBA" id="ARBA00022723"/>
    </source>
</evidence>
<evidence type="ECO:0000256" key="11">
    <source>
        <dbReference type="RuleBase" id="RU366059"/>
    </source>
</evidence>
<dbReference type="InterPro" id="IPR005131">
    <property type="entry name" value="Ser_deHydtase_bsu"/>
</dbReference>
<dbReference type="PANTHER" id="PTHR30182">
    <property type="entry name" value="L-SERINE DEHYDRATASE"/>
    <property type="match status" value="1"/>
</dbReference>
<dbReference type="NCBIfam" id="TIGR00720">
    <property type="entry name" value="sda_mono"/>
    <property type="match status" value="1"/>
</dbReference>
<dbReference type="InterPro" id="IPR051318">
    <property type="entry name" value="Fe-S_L-Ser"/>
</dbReference>
<dbReference type="AlphaFoldDB" id="A0A9D9DAQ1"/>
<evidence type="ECO:0000256" key="9">
    <source>
        <dbReference type="ARBA" id="ARBA00023239"/>
    </source>
</evidence>
<evidence type="ECO:0000259" key="13">
    <source>
        <dbReference type="Pfam" id="PF03315"/>
    </source>
</evidence>
<dbReference type="FunFam" id="3.30.1330.90:FF:000001">
    <property type="entry name" value="L-serine ammonia-lyase 1"/>
    <property type="match status" value="1"/>
</dbReference>
<evidence type="ECO:0000256" key="2">
    <source>
        <dbReference type="ARBA" id="ARBA00004742"/>
    </source>
</evidence>
<evidence type="ECO:0000256" key="10">
    <source>
        <dbReference type="ARBA" id="ARBA00049406"/>
    </source>
</evidence>
<dbReference type="InterPro" id="IPR005130">
    <property type="entry name" value="Ser_deHydtase-like_asu"/>
</dbReference>
<dbReference type="InterPro" id="IPR004644">
    <property type="entry name" value="Fe-S_L-Ser_mono"/>
</dbReference>
<keyword evidence="7 11" id="KW-0408">Iron</keyword>
<accession>A0A9D9DAQ1</accession>
<dbReference type="GO" id="GO:0046872">
    <property type="term" value="F:metal ion binding"/>
    <property type="evidence" value="ECO:0007669"/>
    <property type="project" value="UniProtKB-KW"/>
</dbReference>
<evidence type="ECO:0000256" key="7">
    <source>
        <dbReference type="ARBA" id="ARBA00023004"/>
    </source>
</evidence>
<keyword evidence="8 11" id="KW-0411">Iron-sulfur</keyword>
<protein>
    <recommendedName>
        <fullName evidence="11">L-serine dehydratase</fullName>
        <ecNumber evidence="11">4.3.1.17</ecNumber>
    </recommendedName>
</protein>
<gene>
    <name evidence="14" type="ORF">IAB19_07785</name>
</gene>
<dbReference type="Pfam" id="PF03315">
    <property type="entry name" value="SDH_beta"/>
    <property type="match status" value="1"/>
</dbReference>
<evidence type="ECO:0000256" key="3">
    <source>
        <dbReference type="ARBA" id="ARBA00008636"/>
    </source>
</evidence>
<dbReference type="GO" id="GO:0009063">
    <property type="term" value="P:amino acid catabolic process"/>
    <property type="evidence" value="ECO:0007669"/>
    <property type="project" value="UniProtKB-ARBA"/>
</dbReference>
<dbReference type="PANTHER" id="PTHR30182:SF1">
    <property type="entry name" value="L-SERINE DEHYDRATASE 1"/>
    <property type="match status" value="1"/>
</dbReference>
<comment type="caution">
    <text evidence="14">The sequence shown here is derived from an EMBL/GenBank/DDBJ whole genome shotgun (WGS) entry which is preliminary data.</text>
</comment>
<dbReference type="SUPFAM" id="SSF143548">
    <property type="entry name" value="Serine metabolism enzymes domain"/>
    <property type="match status" value="1"/>
</dbReference>
<dbReference type="EMBL" id="JADINH010000165">
    <property type="protein sequence ID" value="MBO8416261.1"/>
    <property type="molecule type" value="Genomic_DNA"/>
</dbReference>
<evidence type="ECO:0000256" key="1">
    <source>
        <dbReference type="ARBA" id="ARBA00001966"/>
    </source>
</evidence>
<comment type="catalytic activity">
    <reaction evidence="10 11">
        <text>L-serine = pyruvate + NH4(+)</text>
        <dbReference type="Rhea" id="RHEA:19169"/>
        <dbReference type="ChEBI" id="CHEBI:15361"/>
        <dbReference type="ChEBI" id="CHEBI:28938"/>
        <dbReference type="ChEBI" id="CHEBI:33384"/>
        <dbReference type="EC" id="4.3.1.17"/>
    </reaction>
</comment>
<sequence length="452" mass="49041">MAKSNLSIFKIGVGPSSSHTLGPMLAAAQFLELLEPRLKELSRIVCTLYGSLSLTGRGHLTDKAVLWGLAGLKPAALTPELQQQVVSNSFVNHRLNVAGIHEIHFDYRKDLIFSKEFLPEHQNALTLQALDAGGSELASETYFSVGGGFIKTRAQMDAAAEDLDDFDDKFRIDTTKAALRLCQDDNLNLAELSLRYELQFHDEKYINDYCAEIWQVMQEVYQNGINPKEDYLPGSLHLKRRAKSLAQNLVASNDPFAIIDQVSLYAMSIAEENASGAKVVTAPTNGACAVVPAVMIYLKGEMGNFDWKKARDFLLAAMLIGSFYKNNATISGAEGGCQAEIGSASSMAAAGMVTVMGGDAFKACSGAEIAMEHHLGLTCDPVDGLVQIPCIERNAFGAIKAITAARIALSRQTQPRVSLDEVIKTMYLTGKDISFKYKETALGGLAELKLDD</sequence>
<comment type="similarity">
    <text evidence="3 11">Belongs to the iron-sulfur dependent L-serine dehydratase family.</text>
</comment>
<comment type="pathway">
    <text evidence="2">Carbohydrate biosynthesis; gluconeogenesis.</text>
</comment>
<evidence type="ECO:0000313" key="15">
    <source>
        <dbReference type="Proteomes" id="UP000823631"/>
    </source>
</evidence>
<dbReference type="GO" id="GO:0003941">
    <property type="term" value="F:L-serine ammonia-lyase activity"/>
    <property type="evidence" value="ECO:0007669"/>
    <property type="project" value="UniProtKB-UniRule"/>
</dbReference>
<keyword evidence="4 11" id="KW-0312">Gluconeogenesis</keyword>
<keyword evidence="6 11" id="KW-0479">Metal-binding</keyword>
<dbReference type="Pfam" id="PF03313">
    <property type="entry name" value="SDH_alpha"/>
    <property type="match status" value="1"/>
</dbReference>
<reference evidence="14" key="2">
    <citation type="journal article" date="2021" name="PeerJ">
        <title>Extensive microbial diversity within the chicken gut microbiome revealed by metagenomics and culture.</title>
        <authorList>
            <person name="Gilroy R."/>
            <person name="Ravi A."/>
            <person name="Getino M."/>
            <person name="Pursley I."/>
            <person name="Horton D.L."/>
            <person name="Alikhan N.F."/>
            <person name="Baker D."/>
            <person name="Gharbi K."/>
            <person name="Hall N."/>
            <person name="Watson M."/>
            <person name="Adriaenssens E.M."/>
            <person name="Foster-Nyarko E."/>
            <person name="Jarju S."/>
            <person name="Secka A."/>
            <person name="Antonio M."/>
            <person name="Oren A."/>
            <person name="Chaudhuri R.R."/>
            <person name="La Ragione R."/>
            <person name="Hildebrand F."/>
            <person name="Pallen M.J."/>
        </authorList>
    </citation>
    <scope>NUCLEOTIDE SEQUENCE</scope>
    <source>
        <strain evidence="14">17213</strain>
    </source>
</reference>
<dbReference type="InterPro" id="IPR029009">
    <property type="entry name" value="ASB_dom_sf"/>
</dbReference>
<feature type="domain" description="Serine dehydratase-like alpha subunit" evidence="12">
    <location>
        <begin position="186"/>
        <end position="446"/>
    </location>
</feature>
<evidence type="ECO:0000256" key="4">
    <source>
        <dbReference type="ARBA" id="ARBA00022432"/>
    </source>
</evidence>
<keyword evidence="9 11" id="KW-0456">Lyase</keyword>
<feature type="domain" description="Serine dehydratase beta chain" evidence="13">
    <location>
        <begin position="5"/>
        <end position="154"/>
    </location>
</feature>
<organism evidence="14 15">
    <name type="scientific">Candidatus Avisuccinivibrio stercorigallinarum</name>
    <dbReference type="NCBI Taxonomy" id="2840704"/>
    <lineage>
        <taxon>Bacteria</taxon>
        <taxon>Pseudomonadati</taxon>
        <taxon>Pseudomonadota</taxon>
        <taxon>Gammaproteobacteria</taxon>
        <taxon>Aeromonadales</taxon>
        <taxon>Succinivibrionaceae</taxon>
        <taxon>Succinivibrionaceae incertae sedis</taxon>
        <taxon>Candidatus Avisuccinivibrio</taxon>
    </lineage>
</organism>
<evidence type="ECO:0000256" key="8">
    <source>
        <dbReference type="ARBA" id="ARBA00023014"/>
    </source>
</evidence>
<dbReference type="Gene3D" id="3.30.1330.90">
    <property type="entry name" value="D-3-phosphoglycerate dehydrogenase, domain 3"/>
    <property type="match status" value="1"/>
</dbReference>
<keyword evidence="5 11" id="KW-0004">4Fe-4S</keyword>
<evidence type="ECO:0000313" key="14">
    <source>
        <dbReference type="EMBL" id="MBO8416261.1"/>
    </source>
</evidence>
<evidence type="ECO:0000259" key="12">
    <source>
        <dbReference type="Pfam" id="PF03313"/>
    </source>
</evidence>
<reference evidence="14" key="1">
    <citation type="submission" date="2020-10" db="EMBL/GenBank/DDBJ databases">
        <authorList>
            <person name="Gilroy R."/>
        </authorList>
    </citation>
    <scope>NUCLEOTIDE SEQUENCE</scope>
    <source>
        <strain evidence="14">17213</strain>
    </source>
</reference>
<dbReference type="EC" id="4.3.1.17" evidence="11"/>
<dbReference type="GO" id="GO:0051539">
    <property type="term" value="F:4 iron, 4 sulfur cluster binding"/>
    <property type="evidence" value="ECO:0007669"/>
    <property type="project" value="UniProtKB-UniRule"/>
</dbReference>
<name>A0A9D9DAQ1_9GAMM</name>
<comment type="cofactor">
    <cofactor evidence="1 11">
        <name>[4Fe-4S] cluster</name>
        <dbReference type="ChEBI" id="CHEBI:49883"/>
    </cofactor>
</comment>
<dbReference type="Proteomes" id="UP000823631">
    <property type="component" value="Unassembled WGS sequence"/>
</dbReference>